<gene>
    <name evidence="2" type="ORF">Tco_1055488</name>
</gene>
<name>A0ABQ5H0Y8_9ASTR</name>
<dbReference type="Proteomes" id="UP001151760">
    <property type="component" value="Unassembled WGS sequence"/>
</dbReference>
<dbReference type="InterPro" id="IPR005061">
    <property type="entry name" value="Ist1"/>
</dbReference>
<dbReference type="EMBL" id="BQNB010019057">
    <property type="protein sequence ID" value="GJT81146.1"/>
    <property type="molecule type" value="Genomic_DNA"/>
</dbReference>
<keyword evidence="3" id="KW-1185">Reference proteome</keyword>
<accession>A0ABQ5H0Y8</accession>
<evidence type="ECO:0000256" key="1">
    <source>
        <dbReference type="ARBA" id="ARBA00005536"/>
    </source>
</evidence>
<proteinExistence type="inferred from homology"/>
<protein>
    <submittedName>
        <fullName evidence="2">IST1-like protein</fullName>
    </submittedName>
</protein>
<organism evidence="2 3">
    <name type="scientific">Tanacetum coccineum</name>
    <dbReference type="NCBI Taxonomy" id="301880"/>
    <lineage>
        <taxon>Eukaryota</taxon>
        <taxon>Viridiplantae</taxon>
        <taxon>Streptophyta</taxon>
        <taxon>Embryophyta</taxon>
        <taxon>Tracheophyta</taxon>
        <taxon>Spermatophyta</taxon>
        <taxon>Magnoliopsida</taxon>
        <taxon>eudicotyledons</taxon>
        <taxon>Gunneridae</taxon>
        <taxon>Pentapetalae</taxon>
        <taxon>asterids</taxon>
        <taxon>campanulids</taxon>
        <taxon>Asterales</taxon>
        <taxon>Asteraceae</taxon>
        <taxon>Asteroideae</taxon>
        <taxon>Anthemideae</taxon>
        <taxon>Anthemidinae</taxon>
        <taxon>Tanacetum</taxon>
    </lineage>
</organism>
<comment type="similarity">
    <text evidence="1">Belongs to the IST1 family.</text>
</comment>
<dbReference type="Gene3D" id="1.20.1260.60">
    <property type="entry name" value="Vacuolar protein sorting-associated protein Ist1"/>
    <property type="match status" value="1"/>
</dbReference>
<dbReference type="Pfam" id="PF03398">
    <property type="entry name" value="Ist1"/>
    <property type="match status" value="1"/>
</dbReference>
<comment type="caution">
    <text evidence="2">The sequence shown here is derived from an EMBL/GenBank/DDBJ whole genome shotgun (WGS) entry which is preliminary data.</text>
</comment>
<dbReference type="PANTHER" id="PTHR12161:SF55">
    <property type="entry name" value="REGULATOR OF VPS4 ACTIVITY IN THE MVB PATHWAY PROTEIN"/>
    <property type="match status" value="1"/>
</dbReference>
<evidence type="ECO:0000313" key="3">
    <source>
        <dbReference type="Proteomes" id="UP001151760"/>
    </source>
</evidence>
<reference evidence="2" key="2">
    <citation type="submission" date="2022-01" db="EMBL/GenBank/DDBJ databases">
        <authorList>
            <person name="Yamashiro T."/>
            <person name="Shiraishi A."/>
            <person name="Satake H."/>
            <person name="Nakayama K."/>
        </authorList>
    </citation>
    <scope>NUCLEOTIDE SEQUENCE</scope>
</reference>
<evidence type="ECO:0000313" key="2">
    <source>
        <dbReference type="EMBL" id="GJT81146.1"/>
    </source>
</evidence>
<sequence>MSSTMGGPKSHWKKAAKITLALFFTRFNTSKCKTAAKLAVARMKLLRNKREVVVRQMRRDIALLLQSGQDATARIRVSTFFAFWFDFSNIGLCCESRNLIVLRGGALEY</sequence>
<dbReference type="PANTHER" id="PTHR12161">
    <property type="entry name" value="IST1 FAMILY MEMBER"/>
    <property type="match status" value="1"/>
</dbReference>
<reference evidence="2" key="1">
    <citation type="journal article" date="2022" name="Int. J. Mol. Sci.">
        <title>Draft Genome of Tanacetum Coccineum: Genomic Comparison of Closely Related Tanacetum-Family Plants.</title>
        <authorList>
            <person name="Yamashiro T."/>
            <person name="Shiraishi A."/>
            <person name="Nakayama K."/>
            <person name="Satake H."/>
        </authorList>
    </citation>
    <scope>NUCLEOTIDE SEQUENCE</scope>
</reference>
<dbReference type="InterPro" id="IPR042277">
    <property type="entry name" value="IST1-like"/>
</dbReference>